<keyword evidence="3" id="KW-0255">Endonuclease</keyword>
<reference evidence="8 9" key="1">
    <citation type="submission" date="2018-02" db="EMBL/GenBank/DDBJ databases">
        <title>Subsurface microbial communities from deep shales in Ohio and West Virginia, USA.</title>
        <authorList>
            <person name="Wrighton K."/>
        </authorList>
    </citation>
    <scope>NUCLEOTIDE SEQUENCE [LARGE SCALE GENOMIC DNA]</scope>
    <source>
        <strain evidence="8 9">MARC-MIP3H16</strain>
    </source>
</reference>
<keyword evidence="6" id="KW-0051">Antiviral defense</keyword>
<gene>
    <name evidence="8" type="ORF">B0F89_10337</name>
</gene>
<dbReference type="GO" id="GO:0046872">
    <property type="term" value="F:metal ion binding"/>
    <property type="evidence" value="ECO:0007669"/>
    <property type="project" value="UniProtKB-KW"/>
</dbReference>
<keyword evidence="4" id="KW-0378">Hydrolase</keyword>
<evidence type="ECO:0000256" key="3">
    <source>
        <dbReference type="ARBA" id="ARBA00022759"/>
    </source>
</evidence>
<keyword evidence="2" id="KW-0479">Metal-binding</keyword>
<dbReference type="GO" id="GO:0003676">
    <property type="term" value="F:nucleic acid binding"/>
    <property type="evidence" value="ECO:0007669"/>
    <property type="project" value="InterPro"/>
</dbReference>
<evidence type="ECO:0000256" key="7">
    <source>
        <dbReference type="ARBA" id="ARBA00023211"/>
    </source>
</evidence>
<dbReference type="InterPro" id="IPR042211">
    <property type="entry name" value="CRISPR-assoc_Cas1_N"/>
</dbReference>
<accession>A0AB37A0I9</accession>
<dbReference type="Pfam" id="PF01867">
    <property type="entry name" value="Cas_Cas1"/>
    <property type="match status" value="1"/>
</dbReference>
<protein>
    <submittedName>
        <fullName evidence="8">CRISPR associated protein Cas1 family</fullName>
    </submittedName>
</protein>
<proteinExistence type="predicted"/>
<evidence type="ECO:0000256" key="2">
    <source>
        <dbReference type="ARBA" id="ARBA00022723"/>
    </source>
</evidence>
<dbReference type="Gene3D" id="3.100.10.20">
    <property type="entry name" value="CRISPR-associated endonuclease Cas1, N-terminal domain"/>
    <property type="match status" value="1"/>
</dbReference>
<keyword evidence="7" id="KW-0464">Manganese</keyword>
<evidence type="ECO:0000256" key="4">
    <source>
        <dbReference type="ARBA" id="ARBA00022801"/>
    </source>
</evidence>
<evidence type="ECO:0000256" key="1">
    <source>
        <dbReference type="ARBA" id="ARBA00022722"/>
    </source>
</evidence>
<dbReference type="PANTHER" id="PTHR43219:SF1">
    <property type="entry name" value="CRISPR-ASSOCIATED ENDONUCLEASE CAS1"/>
    <property type="match status" value="1"/>
</dbReference>
<name>A0AB37A0I9_9BACT</name>
<dbReference type="GO" id="GO:0016787">
    <property type="term" value="F:hydrolase activity"/>
    <property type="evidence" value="ECO:0007669"/>
    <property type="project" value="UniProtKB-KW"/>
</dbReference>
<dbReference type="GO" id="GO:0051607">
    <property type="term" value="P:defense response to virus"/>
    <property type="evidence" value="ECO:0007669"/>
    <property type="project" value="UniProtKB-KW"/>
</dbReference>
<sequence length="91" mass="10655">MAKNHTRYIFSMGELKRKDNSIAFKNEKGNFYIPIQDTRELYCMNEVSFNTKFLDFISRAGITLHLFNYHGNYSGSFYPKEQLVSGDLTIK</sequence>
<dbReference type="Proteomes" id="UP000239861">
    <property type="component" value="Unassembled WGS sequence"/>
</dbReference>
<keyword evidence="5" id="KW-0460">Magnesium</keyword>
<dbReference type="InterPro" id="IPR019858">
    <property type="entry name" value="CRISPR-assoc_Cas1_HMARI/TNEAP"/>
</dbReference>
<evidence type="ECO:0000256" key="6">
    <source>
        <dbReference type="ARBA" id="ARBA00023118"/>
    </source>
</evidence>
<dbReference type="GO" id="GO:0004520">
    <property type="term" value="F:DNA endonuclease activity"/>
    <property type="evidence" value="ECO:0007669"/>
    <property type="project" value="InterPro"/>
</dbReference>
<evidence type="ECO:0000256" key="5">
    <source>
        <dbReference type="ARBA" id="ARBA00022842"/>
    </source>
</evidence>
<dbReference type="GO" id="GO:0043571">
    <property type="term" value="P:maintenance of CRISPR repeat elements"/>
    <property type="evidence" value="ECO:0007669"/>
    <property type="project" value="InterPro"/>
</dbReference>
<evidence type="ECO:0000313" key="9">
    <source>
        <dbReference type="Proteomes" id="UP000239861"/>
    </source>
</evidence>
<dbReference type="PANTHER" id="PTHR43219">
    <property type="entry name" value="CRISPR-ASSOCIATED ENDONUCLEASE CAS1"/>
    <property type="match status" value="1"/>
</dbReference>
<comment type="caution">
    <text evidence="8">The sequence shown here is derived from an EMBL/GenBank/DDBJ whole genome shotgun (WGS) entry which is preliminary data.</text>
</comment>
<dbReference type="AlphaFoldDB" id="A0AB37A0I9"/>
<organism evidence="8 9">
    <name type="scientific">Malaciobacter marinus</name>
    <dbReference type="NCBI Taxonomy" id="505249"/>
    <lineage>
        <taxon>Bacteria</taxon>
        <taxon>Pseudomonadati</taxon>
        <taxon>Campylobacterota</taxon>
        <taxon>Epsilonproteobacteria</taxon>
        <taxon>Campylobacterales</taxon>
        <taxon>Arcobacteraceae</taxon>
        <taxon>Malaciobacter</taxon>
    </lineage>
</organism>
<dbReference type="InterPro" id="IPR002729">
    <property type="entry name" value="CRISPR-assoc_Cas1"/>
</dbReference>
<keyword evidence="1" id="KW-0540">Nuclease</keyword>
<evidence type="ECO:0000313" key="8">
    <source>
        <dbReference type="EMBL" id="PPK62445.1"/>
    </source>
</evidence>
<dbReference type="EMBL" id="PTIW01000003">
    <property type="protein sequence ID" value="PPK62445.1"/>
    <property type="molecule type" value="Genomic_DNA"/>
</dbReference>